<dbReference type="KEGG" id="ncv:NCAV_1116"/>
<dbReference type="EMBL" id="LT981265">
    <property type="protein sequence ID" value="SPC34293.1"/>
    <property type="molecule type" value="Genomic_DNA"/>
</dbReference>
<name>A0A2K5ARL6_9ARCH</name>
<proteinExistence type="predicted"/>
<evidence type="ECO:0008006" key="3">
    <source>
        <dbReference type="Google" id="ProtNLM"/>
    </source>
</evidence>
<sequence length="115" mass="13236">MWSEVTYKGQVRLADMYYSRSIQYQGSLMINICDAELIGSRIREGNLEVEISKDYFHERIGEEDAIALLRSCSIANLVGKRIVAKALEMRLASPHSVRYINGVPFLMLFKFVHTY</sequence>
<evidence type="ECO:0000313" key="1">
    <source>
        <dbReference type="EMBL" id="SPC34293.1"/>
    </source>
</evidence>
<dbReference type="Gene3D" id="3.30.1860.10">
    <property type="entry name" value="uncharacterized conserved protein from methanopyrus kandleri domain like"/>
    <property type="match status" value="1"/>
</dbReference>
<organism evidence="1 2">
    <name type="scientific">Candidatus Nitrosocaldus cavascurensis</name>
    <dbReference type="NCBI Taxonomy" id="2058097"/>
    <lineage>
        <taxon>Archaea</taxon>
        <taxon>Nitrososphaerota</taxon>
        <taxon>Nitrososphaeria</taxon>
        <taxon>Candidatus Nitrosocaldales</taxon>
        <taxon>Candidatus Nitrosocaldaceae</taxon>
        <taxon>Candidatus Nitrosocaldus</taxon>
    </lineage>
</organism>
<dbReference type="Proteomes" id="UP000236248">
    <property type="component" value="Chromosome NCAV"/>
</dbReference>
<keyword evidence="2" id="KW-1185">Reference proteome</keyword>
<dbReference type="InterPro" id="IPR007355">
    <property type="entry name" value="DUF424"/>
</dbReference>
<protein>
    <recommendedName>
        <fullName evidence="3">DUF424 domain-containing protein</fullName>
    </recommendedName>
</protein>
<gene>
    <name evidence="1" type="ORF">NCAV_1116</name>
</gene>
<accession>A0A2K5ARL6</accession>
<dbReference type="AlphaFoldDB" id="A0A2K5ARL6"/>
<dbReference type="Pfam" id="PF04242">
    <property type="entry name" value="DUF424"/>
    <property type="match status" value="1"/>
</dbReference>
<reference evidence="2" key="1">
    <citation type="submission" date="2018-01" db="EMBL/GenBank/DDBJ databases">
        <authorList>
            <person name="Kerou L M."/>
        </authorList>
    </citation>
    <scope>NUCLEOTIDE SEQUENCE [LARGE SCALE GENOMIC DNA]</scope>
    <source>
        <strain evidence="2">SCU2</strain>
    </source>
</reference>
<evidence type="ECO:0000313" key="2">
    <source>
        <dbReference type="Proteomes" id="UP000236248"/>
    </source>
</evidence>